<dbReference type="NCBIfam" id="TIGR01907">
    <property type="entry name" value="casE_Cse3"/>
    <property type="match status" value="1"/>
</dbReference>
<dbReference type="CDD" id="cd09727">
    <property type="entry name" value="Cas6_I-E"/>
    <property type="match status" value="1"/>
</dbReference>
<name>A0A7U6JHK5_9GAMM</name>
<dbReference type="KEGG" id="tbn:TBH_C1502"/>
<dbReference type="AlphaFoldDB" id="A0A7U6JHK5"/>
<dbReference type="SUPFAM" id="SSF117987">
    <property type="entry name" value="CRISPR-associated protein"/>
    <property type="match status" value="2"/>
</dbReference>
<accession>A0A7U6JHK5</accession>
<proteinExistence type="predicted"/>
<evidence type="ECO:0000313" key="1">
    <source>
        <dbReference type="EMBL" id="BAO44421.1"/>
    </source>
</evidence>
<dbReference type="SMART" id="SM01101">
    <property type="entry name" value="CRISPR_assoc"/>
    <property type="match status" value="1"/>
</dbReference>
<reference evidence="1 2" key="1">
    <citation type="journal article" date="2014" name="PLoS ONE">
        <title>Physiological and genomic features of a novel sulfur-oxidizing gammaproteobacterium belonging to a previously uncultivated symbiotic lineage isolated from a hydrothermal vent.</title>
        <authorList>
            <person name="Nunoura T."/>
            <person name="Takaki Y."/>
            <person name="Kazama H."/>
            <person name="Kakuta J."/>
            <person name="Shimamura S."/>
            <person name="Makita H."/>
            <person name="Hirai M."/>
            <person name="Miyazaki M."/>
            <person name="Takai K."/>
        </authorList>
    </citation>
    <scope>NUCLEOTIDE SEQUENCE [LARGE SCALE GENOMIC DNA]</scope>
    <source>
        <strain evidence="1 2">Hiromi1</strain>
    </source>
</reference>
<evidence type="ECO:0000313" key="2">
    <source>
        <dbReference type="Proteomes" id="UP000031631"/>
    </source>
</evidence>
<dbReference type="Pfam" id="PF08798">
    <property type="entry name" value="CRISPR_assoc"/>
    <property type="match status" value="1"/>
</dbReference>
<dbReference type="OrthoDB" id="9795689at2"/>
<dbReference type="Gene3D" id="3.30.70.1200">
    <property type="entry name" value="Crispr-associated protein, domain 1"/>
    <property type="match status" value="1"/>
</dbReference>
<gene>
    <name evidence="1" type="ORF">TBH_C1502</name>
</gene>
<dbReference type="Gene3D" id="3.30.70.1210">
    <property type="entry name" value="Crispr-associated protein, domain 2"/>
    <property type="match status" value="1"/>
</dbReference>
<keyword evidence="2" id="KW-1185">Reference proteome</keyword>
<dbReference type="Proteomes" id="UP000031631">
    <property type="component" value="Chromosome"/>
</dbReference>
<dbReference type="InterPro" id="IPR010179">
    <property type="entry name" value="CRISPR-assoc_prot_Cse3"/>
</dbReference>
<dbReference type="EMBL" id="AP012273">
    <property type="protein sequence ID" value="BAO44421.1"/>
    <property type="molecule type" value="Genomic_DNA"/>
</dbReference>
<protein>
    <submittedName>
        <fullName evidence="1">CRISPR-associated CSE3 family protein</fullName>
    </submittedName>
</protein>
<sequence length="228" mass="26463">MMYLSRIRFTPEGIRAQCRKGVVANPFREHQMIWDLFDNPPDQTRDFLYRREDRPGKPPFYYLLSARQPKAGNSYLTVETKSFEPHLQAGDQLRFELRANAVITRKAGDNSKRRLRRDIIEAKVDEYKARCPDPADRPPPSVIHQEAAEEWMQRQGEQHGFEVSELLVANHSHHKVRKPGDDNLRQFTSIDVFGTLTVTDTDRFMEQMMKGMGRAKAFGCGLMLVRRA</sequence>
<dbReference type="RefSeq" id="WP_082030654.1">
    <property type="nucleotide sequence ID" value="NZ_AP012273.1"/>
</dbReference>
<organism evidence="1 2">
    <name type="scientific">Thiolapillus brandeum</name>
    <dbReference type="NCBI Taxonomy" id="1076588"/>
    <lineage>
        <taxon>Bacteria</taxon>
        <taxon>Pseudomonadati</taxon>
        <taxon>Pseudomonadota</taxon>
        <taxon>Gammaproteobacteria</taxon>
        <taxon>Chromatiales</taxon>
        <taxon>Sedimenticolaceae</taxon>
        <taxon>Thiolapillus</taxon>
    </lineage>
</organism>